<dbReference type="InterPro" id="IPR027051">
    <property type="entry name" value="XdhC_Rossmann_dom"/>
</dbReference>
<proteinExistence type="predicted"/>
<dbReference type="OrthoDB" id="678327at2"/>
<evidence type="ECO:0000259" key="1">
    <source>
        <dbReference type="Pfam" id="PF02625"/>
    </source>
</evidence>
<dbReference type="RefSeq" id="WP_138852848.1">
    <property type="nucleotide sequence ID" value="NZ_CP040710.1"/>
</dbReference>
<feature type="domain" description="XdhC Rossmann" evidence="3">
    <location>
        <begin position="116"/>
        <end position="251"/>
    </location>
</feature>
<feature type="domain" description="XdhC- CoxI" evidence="1">
    <location>
        <begin position="13"/>
        <end position="77"/>
    </location>
</feature>
<dbReference type="InterPro" id="IPR007029">
    <property type="entry name" value="YHS_dom"/>
</dbReference>
<dbReference type="AlphaFoldDB" id="A0A5B7STX0"/>
<dbReference type="EMBL" id="CP040710">
    <property type="protein sequence ID" value="QCX00503.1"/>
    <property type="molecule type" value="Genomic_DNA"/>
</dbReference>
<dbReference type="Pfam" id="PF04945">
    <property type="entry name" value="YHS"/>
    <property type="match status" value="1"/>
</dbReference>
<dbReference type="GO" id="GO:0016491">
    <property type="term" value="F:oxidoreductase activity"/>
    <property type="evidence" value="ECO:0007669"/>
    <property type="project" value="InterPro"/>
</dbReference>
<dbReference type="InterPro" id="IPR012348">
    <property type="entry name" value="RNR-like"/>
</dbReference>
<dbReference type="Gene3D" id="1.10.620.20">
    <property type="entry name" value="Ribonucleotide Reductase, subunit A"/>
    <property type="match status" value="1"/>
</dbReference>
<dbReference type="InterPro" id="IPR009078">
    <property type="entry name" value="Ferritin-like_SF"/>
</dbReference>
<evidence type="ECO:0000313" key="4">
    <source>
        <dbReference type="EMBL" id="QCX00503.1"/>
    </source>
</evidence>
<evidence type="ECO:0000259" key="3">
    <source>
        <dbReference type="Pfam" id="PF13478"/>
    </source>
</evidence>
<dbReference type="SUPFAM" id="SSF47240">
    <property type="entry name" value="Ferritin-like"/>
    <property type="match status" value="1"/>
</dbReference>
<gene>
    <name evidence="4" type="ORF">FGM00_10400</name>
</gene>
<dbReference type="InterPro" id="IPR003777">
    <property type="entry name" value="XdhC_CoxI"/>
</dbReference>
<dbReference type="InterPro" id="IPR052698">
    <property type="entry name" value="MoCofactor_Util/Proc"/>
</dbReference>
<dbReference type="KEGG" id="asag:FGM00_10400"/>
<evidence type="ECO:0000313" key="5">
    <source>
        <dbReference type="Proteomes" id="UP000310017"/>
    </source>
</evidence>
<sequence>MFNELALQIEKHLAKGANFAIAQVVDRIAPSSGKVGDKALILETGEVIGWVGGGCVRGIVIKEALEVIRTRRYRRIRISPEGGTRQTPTFKEYVMSCQSKGTLEVMIEPVIPQPELIVIGKSNIARKLVQMASAGDFRVSVMATDADVQMFPTADNVAENVDFSTFKNLNNTYIIVTTQGEDDELSVKKALETSVTYVGFVASLKKSEDIKKYLTDAGISEARVSQLRSPVGLDINAKLASEVAISILAEVVDHFRNGKAAHRTSEQDKTSTTEMSGTAPAADKFAEDYYINPVCNVPVSKKNPKHIVEYQGEKVYFCCDGCKVSFENAPEKYISS</sequence>
<reference evidence="4 5" key="1">
    <citation type="submission" date="2019-05" db="EMBL/GenBank/DDBJ databases">
        <title>Genome sequencing of F202Z8.</title>
        <authorList>
            <person name="Kwon Y.M."/>
        </authorList>
    </citation>
    <scope>NUCLEOTIDE SEQUENCE [LARGE SCALE GENOMIC DNA]</scope>
    <source>
        <strain evidence="4 5">F202Z8</strain>
    </source>
</reference>
<dbReference type="Gene3D" id="3.40.50.720">
    <property type="entry name" value="NAD(P)-binding Rossmann-like Domain"/>
    <property type="match status" value="1"/>
</dbReference>
<accession>A0A5B7STX0</accession>
<keyword evidence="5" id="KW-1185">Reference proteome</keyword>
<organism evidence="4 5">
    <name type="scientific">Aggregatimonas sangjinii</name>
    <dbReference type="NCBI Taxonomy" id="2583587"/>
    <lineage>
        <taxon>Bacteria</taxon>
        <taxon>Pseudomonadati</taxon>
        <taxon>Bacteroidota</taxon>
        <taxon>Flavobacteriia</taxon>
        <taxon>Flavobacteriales</taxon>
        <taxon>Flavobacteriaceae</taxon>
        <taxon>Aggregatimonas</taxon>
    </lineage>
</organism>
<dbReference type="Pfam" id="PF13478">
    <property type="entry name" value="XdhC_C"/>
    <property type="match status" value="1"/>
</dbReference>
<dbReference type="Pfam" id="PF02625">
    <property type="entry name" value="XdhC_CoxI"/>
    <property type="match status" value="1"/>
</dbReference>
<name>A0A5B7STX0_9FLAO</name>
<dbReference type="Proteomes" id="UP000310017">
    <property type="component" value="Chromosome"/>
</dbReference>
<feature type="domain" description="YHS" evidence="2">
    <location>
        <begin position="291"/>
        <end position="334"/>
    </location>
</feature>
<dbReference type="PANTHER" id="PTHR30388">
    <property type="entry name" value="ALDEHYDE OXIDOREDUCTASE MOLYBDENUM COFACTOR ASSEMBLY PROTEIN"/>
    <property type="match status" value="1"/>
</dbReference>
<dbReference type="PANTHER" id="PTHR30388:SF6">
    <property type="entry name" value="XANTHINE DEHYDROGENASE SUBUNIT A-RELATED"/>
    <property type="match status" value="1"/>
</dbReference>
<protein>
    <submittedName>
        <fullName evidence="4">YHS domain-containing protein</fullName>
    </submittedName>
</protein>
<evidence type="ECO:0000259" key="2">
    <source>
        <dbReference type="Pfam" id="PF04945"/>
    </source>
</evidence>